<gene>
    <name evidence="1" type="primary">Cfap74_1</name>
    <name evidence="1" type="ORF">EYF80_040860</name>
</gene>
<keyword evidence="1" id="KW-0282">Flagellum</keyword>
<keyword evidence="2" id="KW-1185">Reference proteome</keyword>
<keyword evidence="1" id="KW-0966">Cell projection</keyword>
<organism evidence="1 2">
    <name type="scientific">Liparis tanakae</name>
    <name type="common">Tanaka's snailfish</name>
    <dbReference type="NCBI Taxonomy" id="230148"/>
    <lineage>
        <taxon>Eukaryota</taxon>
        <taxon>Metazoa</taxon>
        <taxon>Chordata</taxon>
        <taxon>Craniata</taxon>
        <taxon>Vertebrata</taxon>
        <taxon>Euteleostomi</taxon>
        <taxon>Actinopterygii</taxon>
        <taxon>Neopterygii</taxon>
        <taxon>Teleostei</taxon>
        <taxon>Neoteleostei</taxon>
        <taxon>Acanthomorphata</taxon>
        <taxon>Eupercaria</taxon>
        <taxon>Perciformes</taxon>
        <taxon>Cottioidei</taxon>
        <taxon>Cottales</taxon>
        <taxon>Liparidae</taxon>
        <taxon>Liparis</taxon>
    </lineage>
</organism>
<sequence length="276" mass="29647">MVHSLHFRPYNTLFLKLQCPAVQPPLVVVSGGGKNGVDFHQVALGVKVIHRLTIQNISRETLDYCETLGVRSQTMTLEIALRGEGVGLAVTSSHPGGPLDFGYVMEKEGASHVLKSEVCAVDLRGAASSHNMYVTGGDRLTVPIDSPLPPLIHGPVEEKPPPTPVLVTLRASCGAGGGVSPAERELQVGCVRSTIEKKGDFHWDNVASLQQLGFSLEPSKGTVKSGHKRTITVTWTPPSGYKPYEVVQTCLPLTLKGDETNVYSVNLMAFLSNNTQ</sequence>
<dbReference type="AlphaFoldDB" id="A0A4Z2G5Q8"/>
<comment type="caution">
    <text evidence="1">The sequence shown here is derived from an EMBL/GenBank/DDBJ whole genome shotgun (WGS) entry which is preliminary data.</text>
</comment>
<evidence type="ECO:0000313" key="1">
    <source>
        <dbReference type="EMBL" id="TNN48917.1"/>
    </source>
</evidence>
<dbReference type="PANTHER" id="PTHR22538">
    <property type="entry name" value="CILIA- AND FLAGELLA-ASSOCIATED PROTEIN 74"/>
    <property type="match status" value="1"/>
</dbReference>
<dbReference type="Proteomes" id="UP000314294">
    <property type="component" value="Unassembled WGS sequence"/>
</dbReference>
<protein>
    <submittedName>
        <fullName evidence="1">Cilia-and flagella-associated protein 74</fullName>
    </submittedName>
</protein>
<proteinExistence type="predicted"/>
<dbReference type="PANTHER" id="PTHR22538:SF0">
    <property type="entry name" value="CILIA- AND FLAGELLA-ASSOCIATED PROTEIN 74"/>
    <property type="match status" value="1"/>
</dbReference>
<dbReference type="EMBL" id="SRLO01000676">
    <property type="protein sequence ID" value="TNN48917.1"/>
    <property type="molecule type" value="Genomic_DNA"/>
</dbReference>
<dbReference type="OrthoDB" id="545169at2759"/>
<name>A0A4Z2G5Q8_9TELE</name>
<evidence type="ECO:0000313" key="2">
    <source>
        <dbReference type="Proteomes" id="UP000314294"/>
    </source>
</evidence>
<keyword evidence="1" id="KW-0969">Cilium</keyword>
<accession>A0A4Z2G5Q8</accession>
<reference evidence="1 2" key="1">
    <citation type="submission" date="2019-03" db="EMBL/GenBank/DDBJ databases">
        <title>First draft genome of Liparis tanakae, snailfish: a comprehensive survey of snailfish specific genes.</title>
        <authorList>
            <person name="Kim W."/>
            <person name="Song I."/>
            <person name="Jeong J.-H."/>
            <person name="Kim D."/>
            <person name="Kim S."/>
            <person name="Ryu S."/>
            <person name="Song J.Y."/>
            <person name="Lee S.K."/>
        </authorList>
    </citation>
    <scope>NUCLEOTIDE SEQUENCE [LARGE SCALE GENOMIC DNA]</scope>
    <source>
        <tissue evidence="1">Muscle</tissue>
    </source>
</reference>